<feature type="transmembrane region" description="Helical" evidence="6">
    <location>
        <begin position="211"/>
        <end position="234"/>
    </location>
</feature>
<evidence type="ECO:0000313" key="8">
    <source>
        <dbReference type="EMBL" id="KAL1586982.1"/>
    </source>
</evidence>
<feature type="transmembrane region" description="Helical" evidence="6">
    <location>
        <begin position="474"/>
        <end position="497"/>
    </location>
</feature>
<proteinExistence type="inferred from homology"/>
<dbReference type="Proteomes" id="UP000803884">
    <property type="component" value="Unassembled WGS sequence"/>
</dbReference>
<keyword evidence="5 6" id="KW-0472">Membrane</keyword>
<dbReference type="RefSeq" id="XP_069230087.1">
    <property type="nucleotide sequence ID" value="XM_069372792.1"/>
</dbReference>
<evidence type="ECO:0000256" key="5">
    <source>
        <dbReference type="ARBA" id="ARBA00023136"/>
    </source>
</evidence>
<dbReference type="AlphaFoldDB" id="A0AB34KS67"/>
<feature type="transmembrane region" description="Helical" evidence="6">
    <location>
        <begin position="368"/>
        <end position="392"/>
    </location>
</feature>
<protein>
    <recommendedName>
        <fullName evidence="7">Amino acid transporter transmembrane domain-containing protein</fullName>
    </recommendedName>
</protein>
<dbReference type="PANTHER" id="PTHR22950:SF8">
    <property type="entry name" value="AMINO ACID TRANSPORTER (EUROFUNG)"/>
    <property type="match status" value="1"/>
</dbReference>
<feature type="transmembrane region" description="Helical" evidence="6">
    <location>
        <begin position="413"/>
        <end position="435"/>
    </location>
</feature>
<keyword evidence="9" id="KW-1185">Reference proteome</keyword>
<feature type="transmembrane region" description="Helical" evidence="6">
    <location>
        <begin position="293"/>
        <end position="314"/>
    </location>
</feature>
<name>A0AB34KS67_9PEZI</name>
<feature type="transmembrane region" description="Helical" evidence="6">
    <location>
        <begin position="175"/>
        <end position="199"/>
    </location>
</feature>
<comment type="caution">
    <text evidence="8">The sequence shown here is derived from an EMBL/GenBank/DDBJ whole genome shotgun (WGS) entry which is preliminary data.</text>
</comment>
<evidence type="ECO:0000256" key="1">
    <source>
        <dbReference type="ARBA" id="ARBA00004141"/>
    </source>
</evidence>
<evidence type="ECO:0000313" key="9">
    <source>
        <dbReference type="Proteomes" id="UP000803884"/>
    </source>
</evidence>
<feature type="transmembrane region" description="Helical" evidence="6">
    <location>
        <begin position="110"/>
        <end position="127"/>
    </location>
</feature>
<comment type="subcellular location">
    <subcellularLocation>
        <location evidence="1">Membrane</location>
        <topology evidence="1">Multi-pass membrane protein</topology>
    </subcellularLocation>
</comment>
<keyword evidence="3 6" id="KW-0812">Transmembrane</keyword>
<dbReference type="PANTHER" id="PTHR22950">
    <property type="entry name" value="AMINO ACID TRANSPORTER"/>
    <property type="match status" value="1"/>
</dbReference>
<keyword evidence="4 6" id="KW-1133">Transmembrane helix</keyword>
<organism evidence="8 9">
    <name type="scientific">Cladosporium halotolerans</name>
    <dbReference type="NCBI Taxonomy" id="1052096"/>
    <lineage>
        <taxon>Eukaryota</taxon>
        <taxon>Fungi</taxon>
        <taxon>Dikarya</taxon>
        <taxon>Ascomycota</taxon>
        <taxon>Pezizomycotina</taxon>
        <taxon>Dothideomycetes</taxon>
        <taxon>Dothideomycetidae</taxon>
        <taxon>Cladosporiales</taxon>
        <taxon>Cladosporiaceae</taxon>
        <taxon>Cladosporium</taxon>
    </lineage>
</organism>
<dbReference type="Pfam" id="PF01490">
    <property type="entry name" value="Aa_trans"/>
    <property type="match status" value="1"/>
</dbReference>
<feature type="transmembrane region" description="Helical" evidence="6">
    <location>
        <begin position="241"/>
        <end position="262"/>
    </location>
</feature>
<feature type="domain" description="Amino acid transporter transmembrane" evidence="7">
    <location>
        <begin position="104"/>
        <end position="499"/>
    </location>
</feature>
<feature type="transmembrane region" description="Helical" evidence="6">
    <location>
        <begin position="133"/>
        <end position="154"/>
    </location>
</feature>
<sequence length="517" mass="55880">MDEQPDLQFDLRFSHCSVSQHCPLSLFRVALRGLRYAFRMDGESSGHARNYTSSKQPNAPLGCKSCYNSTNSVLRQNDTVDRAIFDPSDLERSGQRQGNVKFHQLGWKRLTILAMVEAIALGSLGLPRAFATLGIVAGVILSVSIGLIAMHAAYNIAQIKLKFPQVSHYADVGSLLFGPIGSSLFVGAFISLLVFVVGSHCLTGAIAFKDIAQSGLCSTAFSAISATVLLLLAIPPSFADIAILGYIDFASIILAIGITMIATGAQDRKSLGYPEPYTPWSAWPKEGITLEEAIVSANSIVFAYSFGGCLPSFMNDMHAPEDYVKTLWWLGGSQILIYTLTGSVIYAFVGQTVQSPALLSAGPLISRIVFGIALPVIFISGSINTTVVCRYIHGKLFANSTIRHINSSKGWTTWLALVFTVTMLAWIIAEAIPIFSDILSISSSLFVSGLSYYIPPVLWFVFLKKGSWYDKANIRASFCNGIVFLVGIIILGCGTYASVAELVREAKSGIIGKPFEC</sequence>
<dbReference type="GeneID" id="96005630"/>
<evidence type="ECO:0000256" key="2">
    <source>
        <dbReference type="ARBA" id="ARBA00008066"/>
    </source>
</evidence>
<feature type="transmembrane region" description="Helical" evidence="6">
    <location>
        <begin position="441"/>
        <end position="462"/>
    </location>
</feature>
<comment type="similarity">
    <text evidence="2">Belongs to the amino acid/polyamine transporter 2 family.</text>
</comment>
<evidence type="ECO:0000256" key="3">
    <source>
        <dbReference type="ARBA" id="ARBA00022692"/>
    </source>
</evidence>
<dbReference type="InterPro" id="IPR013057">
    <property type="entry name" value="AA_transpt_TM"/>
</dbReference>
<evidence type="ECO:0000256" key="4">
    <source>
        <dbReference type="ARBA" id="ARBA00022989"/>
    </source>
</evidence>
<accession>A0AB34KS67</accession>
<gene>
    <name evidence="8" type="ORF">WHR41_04186</name>
</gene>
<reference evidence="8 9" key="1">
    <citation type="journal article" date="2020" name="Microbiol. Resour. Announc.">
        <title>Draft Genome Sequence of a Cladosporium Species Isolated from the Mesophotic Ascidian Didemnum maculosum.</title>
        <authorList>
            <person name="Gioti A."/>
            <person name="Siaperas R."/>
            <person name="Nikolaivits E."/>
            <person name="Le Goff G."/>
            <person name="Ouazzani J."/>
            <person name="Kotoulas G."/>
            <person name="Topakas E."/>
        </authorList>
    </citation>
    <scope>NUCLEOTIDE SEQUENCE [LARGE SCALE GENOMIC DNA]</scope>
    <source>
        <strain evidence="8 9">TM138-S3</strain>
    </source>
</reference>
<dbReference type="EMBL" id="JAAQHG020000012">
    <property type="protein sequence ID" value="KAL1586982.1"/>
    <property type="molecule type" value="Genomic_DNA"/>
</dbReference>
<evidence type="ECO:0000259" key="7">
    <source>
        <dbReference type="Pfam" id="PF01490"/>
    </source>
</evidence>
<feature type="transmembrane region" description="Helical" evidence="6">
    <location>
        <begin position="326"/>
        <end position="348"/>
    </location>
</feature>
<dbReference type="GO" id="GO:0016020">
    <property type="term" value="C:membrane"/>
    <property type="evidence" value="ECO:0007669"/>
    <property type="project" value="UniProtKB-SubCell"/>
</dbReference>
<dbReference type="GO" id="GO:0015179">
    <property type="term" value="F:L-amino acid transmembrane transporter activity"/>
    <property type="evidence" value="ECO:0007669"/>
    <property type="project" value="TreeGrafter"/>
</dbReference>
<evidence type="ECO:0000256" key="6">
    <source>
        <dbReference type="SAM" id="Phobius"/>
    </source>
</evidence>